<gene>
    <name evidence="1" type="ORF">BDM02DRAFT_3186752</name>
</gene>
<evidence type="ECO:0000313" key="1">
    <source>
        <dbReference type="EMBL" id="KAF9648882.1"/>
    </source>
</evidence>
<dbReference type="Proteomes" id="UP000886501">
    <property type="component" value="Unassembled WGS sequence"/>
</dbReference>
<organism evidence="1 2">
    <name type="scientific">Thelephora ganbajun</name>
    <name type="common">Ganba fungus</name>
    <dbReference type="NCBI Taxonomy" id="370292"/>
    <lineage>
        <taxon>Eukaryota</taxon>
        <taxon>Fungi</taxon>
        <taxon>Dikarya</taxon>
        <taxon>Basidiomycota</taxon>
        <taxon>Agaricomycotina</taxon>
        <taxon>Agaricomycetes</taxon>
        <taxon>Thelephorales</taxon>
        <taxon>Thelephoraceae</taxon>
        <taxon>Thelephora</taxon>
    </lineage>
</organism>
<proteinExistence type="predicted"/>
<reference evidence="1" key="2">
    <citation type="journal article" date="2020" name="Nat. Commun.">
        <title>Large-scale genome sequencing of mycorrhizal fungi provides insights into the early evolution of symbiotic traits.</title>
        <authorList>
            <person name="Miyauchi S."/>
            <person name="Kiss E."/>
            <person name="Kuo A."/>
            <person name="Drula E."/>
            <person name="Kohler A."/>
            <person name="Sanchez-Garcia M."/>
            <person name="Morin E."/>
            <person name="Andreopoulos B."/>
            <person name="Barry K.W."/>
            <person name="Bonito G."/>
            <person name="Buee M."/>
            <person name="Carver A."/>
            <person name="Chen C."/>
            <person name="Cichocki N."/>
            <person name="Clum A."/>
            <person name="Culley D."/>
            <person name="Crous P.W."/>
            <person name="Fauchery L."/>
            <person name="Girlanda M."/>
            <person name="Hayes R.D."/>
            <person name="Keri Z."/>
            <person name="LaButti K."/>
            <person name="Lipzen A."/>
            <person name="Lombard V."/>
            <person name="Magnuson J."/>
            <person name="Maillard F."/>
            <person name="Murat C."/>
            <person name="Nolan M."/>
            <person name="Ohm R.A."/>
            <person name="Pangilinan J."/>
            <person name="Pereira M.F."/>
            <person name="Perotto S."/>
            <person name="Peter M."/>
            <person name="Pfister S."/>
            <person name="Riley R."/>
            <person name="Sitrit Y."/>
            <person name="Stielow J.B."/>
            <person name="Szollosi G."/>
            <person name="Zifcakova L."/>
            <person name="Stursova M."/>
            <person name="Spatafora J.W."/>
            <person name="Tedersoo L."/>
            <person name="Vaario L.M."/>
            <person name="Yamada A."/>
            <person name="Yan M."/>
            <person name="Wang P."/>
            <person name="Xu J."/>
            <person name="Bruns T."/>
            <person name="Baldrian P."/>
            <person name="Vilgalys R."/>
            <person name="Dunand C."/>
            <person name="Henrissat B."/>
            <person name="Grigoriev I.V."/>
            <person name="Hibbett D."/>
            <person name="Nagy L.G."/>
            <person name="Martin F.M."/>
        </authorList>
    </citation>
    <scope>NUCLEOTIDE SEQUENCE</scope>
    <source>
        <strain evidence="1">P2</strain>
    </source>
</reference>
<protein>
    <submittedName>
        <fullName evidence="1">Uncharacterized protein</fullName>
    </submittedName>
</protein>
<keyword evidence="2" id="KW-1185">Reference proteome</keyword>
<sequence>MFGTFKIFLLALALSTAQAAPTHTKFIRGLEAACARPKAGGGGKCNPTSVAAFDTLNSQMTKLTQIFRQRPRNTPSSESA</sequence>
<accession>A0ACB6ZH31</accession>
<dbReference type="EMBL" id="MU118006">
    <property type="protein sequence ID" value="KAF9648882.1"/>
    <property type="molecule type" value="Genomic_DNA"/>
</dbReference>
<reference evidence="1" key="1">
    <citation type="submission" date="2019-10" db="EMBL/GenBank/DDBJ databases">
        <authorList>
            <consortium name="DOE Joint Genome Institute"/>
            <person name="Kuo A."/>
            <person name="Miyauchi S."/>
            <person name="Kiss E."/>
            <person name="Drula E."/>
            <person name="Kohler A."/>
            <person name="Sanchez-Garcia M."/>
            <person name="Andreopoulos B."/>
            <person name="Barry K.W."/>
            <person name="Bonito G."/>
            <person name="Buee M."/>
            <person name="Carver A."/>
            <person name="Chen C."/>
            <person name="Cichocki N."/>
            <person name="Clum A."/>
            <person name="Culley D."/>
            <person name="Crous P.W."/>
            <person name="Fauchery L."/>
            <person name="Girlanda M."/>
            <person name="Hayes R."/>
            <person name="Keri Z."/>
            <person name="Labutti K."/>
            <person name="Lipzen A."/>
            <person name="Lombard V."/>
            <person name="Magnuson J."/>
            <person name="Maillard F."/>
            <person name="Morin E."/>
            <person name="Murat C."/>
            <person name="Nolan M."/>
            <person name="Ohm R."/>
            <person name="Pangilinan J."/>
            <person name="Pereira M."/>
            <person name="Perotto S."/>
            <person name="Peter M."/>
            <person name="Riley R."/>
            <person name="Sitrit Y."/>
            <person name="Stielow B."/>
            <person name="Szollosi G."/>
            <person name="Zifcakova L."/>
            <person name="Stursova M."/>
            <person name="Spatafora J.W."/>
            <person name="Tedersoo L."/>
            <person name="Vaario L.-M."/>
            <person name="Yamada A."/>
            <person name="Yan M."/>
            <person name="Wang P."/>
            <person name="Xu J."/>
            <person name="Bruns T."/>
            <person name="Baldrian P."/>
            <person name="Vilgalys R."/>
            <person name="Henrissat B."/>
            <person name="Grigoriev I.V."/>
            <person name="Hibbett D."/>
            <person name="Nagy L.G."/>
            <person name="Martin F.M."/>
        </authorList>
    </citation>
    <scope>NUCLEOTIDE SEQUENCE</scope>
    <source>
        <strain evidence="1">P2</strain>
    </source>
</reference>
<evidence type="ECO:0000313" key="2">
    <source>
        <dbReference type="Proteomes" id="UP000886501"/>
    </source>
</evidence>
<comment type="caution">
    <text evidence="1">The sequence shown here is derived from an EMBL/GenBank/DDBJ whole genome shotgun (WGS) entry which is preliminary data.</text>
</comment>
<name>A0ACB6ZH31_THEGA</name>